<dbReference type="Gene3D" id="1.10.357.10">
    <property type="entry name" value="Tetracycline Repressor, domain 2"/>
    <property type="match status" value="1"/>
</dbReference>
<keyword evidence="2 4" id="KW-0238">DNA-binding</keyword>
<dbReference type="EMBL" id="WBOF01000001">
    <property type="protein sequence ID" value="MQS13638.1"/>
    <property type="molecule type" value="Genomic_DNA"/>
</dbReference>
<dbReference type="GO" id="GO:0000976">
    <property type="term" value="F:transcription cis-regulatory region binding"/>
    <property type="evidence" value="ECO:0007669"/>
    <property type="project" value="TreeGrafter"/>
</dbReference>
<dbReference type="SUPFAM" id="SSF46689">
    <property type="entry name" value="Homeodomain-like"/>
    <property type="match status" value="1"/>
</dbReference>
<dbReference type="Pfam" id="PF16859">
    <property type="entry name" value="TetR_C_11"/>
    <property type="match status" value="1"/>
</dbReference>
<dbReference type="InterPro" id="IPR009057">
    <property type="entry name" value="Homeodomain-like_sf"/>
</dbReference>
<dbReference type="InterPro" id="IPR050109">
    <property type="entry name" value="HTH-type_TetR-like_transc_reg"/>
</dbReference>
<feature type="compositionally biased region" description="Basic and acidic residues" evidence="5">
    <location>
        <begin position="1"/>
        <end position="11"/>
    </location>
</feature>
<feature type="DNA-binding region" description="H-T-H motif" evidence="4">
    <location>
        <begin position="71"/>
        <end position="90"/>
    </location>
</feature>
<comment type="caution">
    <text evidence="7">The sequence shown here is derived from an EMBL/GenBank/DDBJ whole genome shotgun (WGS) entry which is preliminary data.</text>
</comment>
<dbReference type="GO" id="GO:0003700">
    <property type="term" value="F:DNA-binding transcription factor activity"/>
    <property type="evidence" value="ECO:0007669"/>
    <property type="project" value="TreeGrafter"/>
</dbReference>
<evidence type="ECO:0000259" key="6">
    <source>
        <dbReference type="PROSITE" id="PS50977"/>
    </source>
</evidence>
<dbReference type="Proteomes" id="UP000450000">
    <property type="component" value="Unassembled WGS sequence"/>
</dbReference>
<evidence type="ECO:0000256" key="3">
    <source>
        <dbReference type="ARBA" id="ARBA00023163"/>
    </source>
</evidence>
<evidence type="ECO:0000313" key="7">
    <source>
        <dbReference type="EMBL" id="MQS13638.1"/>
    </source>
</evidence>
<sequence length="268" mass="28207">MRHESHYDEHGTVAPPRQALTRLESTLNENPDIPTPYAPTPRPGGRSARVRADVVAATLAEVTEKGYDGLTVDAVAARSGVHKATLYRRWGGVDGLVADALTASADQPWPLPDTGDLREDLRRITHEVFAVFTDPDLGPTPTALIGAAQRSDAGAAALRAFFAARHRQAATVAERAAARGELPAGTDGAEVVRAATAPLYYRLFVTGEPLDARTAERAADAAALAARAGLFTSTPATPETPTPETPSSETPTLETPSSEARASETPTQ</sequence>
<accession>A0A6N7KTF7</accession>
<evidence type="ECO:0000313" key="8">
    <source>
        <dbReference type="Proteomes" id="UP000450000"/>
    </source>
</evidence>
<name>A0A6N7KTF7_9ACTN</name>
<feature type="domain" description="HTH tetR-type" evidence="6">
    <location>
        <begin position="48"/>
        <end position="108"/>
    </location>
</feature>
<dbReference type="PANTHER" id="PTHR30055:SF148">
    <property type="entry name" value="TETR-FAMILY TRANSCRIPTIONAL REGULATOR"/>
    <property type="match status" value="1"/>
</dbReference>
<feature type="compositionally biased region" description="Pro residues" evidence="5">
    <location>
        <begin position="33"/>
        <end position="42"/>
    </location>
</feature>
<protein>
    <submittedName>
        <fullName evidence="7">TetR/AcrR family transcriptional regulator</fullName>
    </submittedName>
</protein>
<dbReference type="Gene3D" id="1.10.10.60">
    <property type="entry name" value="Homeodomain-like"/>
    <property type="match status" value="1"/>
</dbReference>
<evidence type="ECO:0000256" key="5">
    <source>
        <dbReference type="SAM" id="MobiDB-lite"/>
    </source>
</evidence>
<evidence type="ECO:0000256" key="4">
    <source>
        <dbReference type="PROSITE-ProRule" id="PRU00335"/>
    </source>
</evidence>
<proteinExistence type="predicted"/>
<keyword evidence="1" id="KW-0805">Transcription regulation</keyword>
<dbReference type="InterPro" id="IPR036271">
    <property type="entry name" value="Tet_transcr_reg_TetR-rel_C_sf"/>
</dbReference>
<dbReference type="AlphaFoldDB" id="A0A6N7KTF7"/>
<feature type="compositionally biased region" description="Low complexity" evidence="5">
    <location>
        <begin position="245"/>
        <end position="259"/>
    </location>
</feature>
<dbReference type="InterPro" id="IPR001647">
    <property type="entry name" value="HTH_TetR"/>
</dbReference>
<keyword evidence="8" id="KW-1185">Reference proteome</keyword>
<evidence type="ECO:0000256" key="2">
    <source>
        <dbReference type="ARBA" id="ARBA00023125"/>
    </source>
</evidence>
<feature type="region of interest" description="Disordered" evidence="5">
    <location>
        <begin position="1"/>
        <end position="49"/>
    </location>
</feature>
<dbReference type="PANTHER" id="PTHR30055">
    <property type="entry name" value="HTH-TYPE TRANSCRIPTIONAL REGULATOR RUTR"/>
    <property type="match status" value="1"/>
</dbReference>
<dbReference type="OrthoDB" id="9796019at2"/>
<dbReference type="PROSITE" id="PS50977">
    <property type="entry name" value="HTH_TETR_2"/>
    <property type="match status" value="1"/>
</dbReference>
<keyword evidence="3" id="KW-0804">Transcription</keyword>
<evidence type="ECO:0000256" key="1">
    <source>
        <dbReference type="ARBA" id="ARBA00023015"/>
    </source>
</evidence>
<dbReference type="SUPFAM" id="SSF48498">
    <property type="entry name" value="Tetracyclin repressor-like, C-terminal domain"/>
    <property type="match status" value="1"/>
</dbReference>
<reference evidence="7 8" key="1">
    <citation type="submission" date="2019-09" db="EMBL/GenBank/DDBJ databases">
        <title>Genome Sequences of Streptomyces kaniharaensis ATCC 21070.</title>
        <authorList>
            <person name="Zhu W."/>
            <person name="De Crecy-Lagard V."/>
            <person name="Richards N.G."/>
        </authorList>
    </citation>
    <scope>NUCLEOTIDE SEQUENCE [LARGE SCALE GENOMIC DNA]</scope>
    <source>
        <strain evidence="7 8">SF-557</strain>
    </source>
</reference>
<organism evidence="7 8">
    <name type="scientific">Streptomyces kaniharaensis</name>
    <dbReference type="NCBI Taxonomy" id="212423"/>
    <lineage>
        <taxon>Bacteria</taxon>
        <taxon>Bacillati</taxon>
        <taxon>Actinomycetota</taxon>
        <taxon>Actinomycetes</taxon>
        <taxon>Kitasatosporales</taxon>
        <taxon>Streptomycetaceae</taxon>
        <taxon>Streptomyces</taxon>
    </lineage>
</organism>
<gene>
    <name evidence="7" type="ORF">F7Q99_15500</name>
</gene>
<feature type="region of interest" description="Disordered" evidence="5">
    <location>
        <begin position="229"/>
        <end position="268"/>
    </location>
</feature>
<dbReference type="Pfam" id="PF00440">
    <property type="entry name" value="TetR_N"/>
    <property type="match status" value="1"/>
</dbReference>
<dbReference type="InterPro" id="IPR011075">
    <property type="entry name" value="TetR_C"/>
</dbReference>